<evidence type="ECO:0000256" key="3">
    <source>
        <dbReference type="ARBA" id="ARBA00022691"/>
    </source>
</evidence>
<gene>
    <name evidence="9" type="ORF">ENR59_08560</name>
</gene>
<evidence type="ECO:0000256" key="4">
    <source>
        <dbReference type="ARBA" id="ARBA00022694"/>
    </source>
</evidence>
<protein>
    <recommendedName>
        <fullName evidence="5">tRNA (adenine(58)-N(1))-methyltransferase TrmI</fullName>
        <ecNumber evidence="5">2.1.1.220</ecNumber>
    </recommendedName>
</protein>
<keyword evidence="3 5" id="KW-0949">S-adenosyl-L-methionine</keyword>
<dbReference type="SUPFAM" id="SSF53335">
    <property type="entry name" value="S-adenosyl-L-methionine-dependent methyltransferases"/>
    <property type="match status" value="1"/>
</dbReference>
<evidence type="ECO:0000256" key="6">
    <source>
        <dbReference type="PIRSR" id="PIRSR017269-1"/>
    </source>
</evidence>
<keyword evidence="2 5" id="KW-0808">Transferase</keyword>
<comment type="catalytic activity">
    <reaction evidence="5">
        <text>adenosine(58) in tRNA + S-adenosyl-L-methionine = N(1)-methyladenosine(58) in tRNA + S-adenosyl-L-homocysteine + H(+)</text>
        <dbReference type="Rhea" id="RHEA:43152"/>
        <dbReference type="Rhea" id="RHEA-COMP:10365"/>
        <dbReference type="Rhea" id="RHEA-COMP:10366"/>
        <dbReference type="ChEBI" id="CHEBI:15378"/>
        <dbReference type="ChEBI" id="CHEBI:57856"/>
        <dbReference type="ChEBI" id="CHEBI:59789"/>
        <dbReference type="ChEBI" id="CHEBI:74411"/>
        <dbReference type="ChEBI" id="CHEBI:74491"/>
        <dbReference type="EC" id="2.1.1.220"/>
    </reaction>
</comment>
<dbReference type="InterPro" id="IPR029063">
    <property type="entry name" value="SAM-dependent_MTases_sf"/>
</dbReference>
<feature type="binding site" evidence="6">
    <location>
        <position position="153"/>
    </location>
    <ligand>
        <name>S-adenosyl-L-methionine</name>
        <dbReference type="ChEBI" id="CHEBI:59789"/>
    </ligand>
</feature>
<evidence type="ECO:0000256" key="7">
    <source>
        <dbReference type="SAM" id="MobiDB-lite"/>
    </source>
</evidence>
<dbReference type="GO" id="GO:0031515">
    <property type="term" value="C:tRNA (m1A) methyltransferase complex"/>
    <property type="evidence" value="ECO:0007669"/>
    <property type="project" value="UniProtKB-UniRule"/>
</dbReference>
<evidence type="ECO:0000313" key="9">
    <source>
        <dbReference type="EMBL" id="HGG92983.1"/>
    </source>
</evidence>
<dbReference type="AlphaFoldDB" id="A0A7C4AHP1"/>
<reference evidence="9" key="1">
    <citation type="journal article" date="2020" name="mSystems">
        <title>Genome- and Community-Level Interaction Insights into Carbon Utilization and Element Cycling Functions of Hydrothermarchaeota in Hydrothermal Sediment.</title>
        <authorList>
            <person name="Zhou Z."/>
            <person name="Liu Y."/>
            <person name="Xu W."/>
            <person name="Pan J."/>
            <person name="Luo Z.H."/>
            <person name="Li M."/>
        </authorList>
    </citation>
    <scope>NUCLEOTIDE SEQUENCE [LARGE SCALE GENOMIC DNA]</scope>
    <source>
        <strain evidence="9">SpSt-413</strain>
    </source>
</reference>
<dbReference type="Pfam" id="PF08704">
    <property type="entry name" value="GCD14"/>
    <property type="match status" value="1"/>
</dbReference>
<dbReference type="GO" id="GO:0160107">
    <property type="term" value="F:tRNA (adenine(58)-N1)-methyltransferase activity"/>
    <property type="evidence" value="ECO:0007669"/>
    <property type="project" value="UniProtKB-EC"/>
</dbReference>
<evidence type="ECO:0000256" key="2">
    <source>
        <dbReference type="ARBA" id="ARBA00022679"/>
    </source>
</evidence>
<dbReference type="EMBL" id="DSRP01000589">
    <property type="protein sequence ID" value="HGG92983.1"/>
    <property type="molecule type" value="Genomic_DNA"/>
</dbReference>
<dbReference type="CDD" id="cd02440">
    <property type="entry name" value="AdoMet_MTases"/>
    <property type="match status" value="1"/>
</dbReference>
<comment type="similarity">
    <text evidence="5">Belongs to the class I-like SAM-binding methyltransferase superfamily. TRM61 family.</text>
</comment>
<evidence type="ECO:0000256" key="1">
    <source>
        <dbReference type="ARBA" id="ARBA00022603"/>
    </source>
</evidence>
<organism evidence="9">
    <name type="scientific">Fundidesulfovibrio putealis</name>
    <dbReference type="NCBI Taxonomy" id="270496"/>
    <lineage>
        <taxon>Bacteria</taxon>
        <taxon>Pseudomonadati</taxon>
        <taxon>Thermodesulfobacteriota</taxon>
        <taxon>Desulfovibrionia</taxon>
        <taxon>Desulfovibrionales</taxon>
        <taxon>Desulfovibrionaceae</taxon>
        <taxon>Fundidesulfovibrio</taxon>
    </lineage>
</organism>
<dbReference type="GO" id="GO:0030488">
    <property type="term" value="P:tRNA methylation"/>
    <property type="evidence" value="ECO:0007669"/>
    <property type="project" value="InterPro"/>
</dbReference>
<dbReference type="InterPro" id="IPR014816">
    <property type="entry name" value="tRNA_MeTrfase_Gcd14"/>
</dbReference>
<sequence>MRTGELVLLISPEGKRYLRTLEPGHTFHTQDGLLKMADAAQAGFGAIVRTHKDVPYRVMRPTLHDCIKGVRRATTIMYPKEIGYILLKLGVGPGRRVVEAGSGSGGLTTALAWMVGDTGRVYTCEKREEFHLLARENIERVGLTHRVEFFNRDIEDGFPEAARGADALFLDVRTPSDFVPQVADIICPGAPVGFLLPTVNQISDLLRALDGSPFEDIEVLEILLRRYKPVADRLRPEDRMVAHTGFLVFARHKGLEYEAQPKQEQPQAPEQEEPEERDDSCPAAPETQEQDPDGQ</sequence>
<dbReference type="InterPro" id="IPR049470">
    <property type="entry name" value="TRM61_C"/>
</dbReference>
<evidence type="ECO:0000259" key="8">
    <source>
        <dbReference type="Pfam" id="PF08704"/>
    </source>
</evidence>
<keyword evidence="1 5" id="KW-0489">Methyltransferase</keyword>
<feature type="binding site" evidence="6">
    <location>
        <position position="171"/>
    </location>
    <ligand>
        <name>S-adenosyl-L-methionine</name>
        <dbReference type="ChEBI" id="CHEBI:59789"/>
    </ligand>
</feature>
<dbReference type="PIRSF" id="PIRSF017269">
    <property type="entry name" value="GCD14"/>
    <property type="match status" value="1"/>
</dbReference>
<evidence type="ECO:0000256" key="5">
    <source>
        <dbReference type="PIRNR" id="PIRNR017269"/>
    </source>
</evidence>
<keyword evidence="4 5" id="KW-0819">tRNA processing</keyword>
<dbReference type="Gene3D" id="3.40.50.150">
    <property type="entry name" value="Vaccinia Virus protein VP39"/>
    <property type="match status" value="1"/>
</dbReference>
<dbReference type="EC" id="2.1.1.220" evidence="5"/>
<feature type="binding site" evidence="6">
    <location>
        <begin position="104"/>
        <end position="107"/>
    </location>
    <ligand>
        <name>S-adenosyl-L-methionine</name>
        <dbReference type="ChEBI" id="CHEBI:59789"/>
    </ligand>
</feature>
<dbReference type="PANTHER" id="PTHR12133">
    <property type="entry name" value="TRNA (ADENINE(58)-N(1))-METHYLTRANSFERASE"/>
    <property type="match status" value="1"/>
</dbReference>
<proteinExistence type="inferred from homology"/>
<comment type="function">
    <text evidence="5">Catalyzes the S-adenosyl-L-methionine-dependent formation of N(1)-methyladenine at position 58 (m1A58) in tRNA.</text>
</comment>
<feature type="domain" description="tRNA (adenine(58)-N(1))-methyltransferase catalytic subunit TRM61 C-terminal" evidence="8">
    <location>
        <begin position="72"/>
        <end position="229"/>
    </location>
</feature>
<feature type="binding site" evidence="6">
    <location>
        <position position="125"/>
    </location>
    <ligand>
        <name>S-adenosyl-L-methionine</name>
        <dbReference type="ChEBI" id="CHEBI:59789"/>
    </ligand>
</feature>
<accession>A0A7C4AHP1</accession>
<dbReference type="Gene3D" id="3.10.330.20">
    <property type="match status" value="1"/>
</dbReference>
<comment type="subunit">
    <text evidence="5">Homotetramer composed of a dimer of dimers.</text>
</comment>
<dbReference type="PANTHER" id="PTHR12133:SF1">
    <property type="entry name" value="TRNA (ADENINE(58)-N(1))-METHYLTRANSFERASE, MITOCHONDRIAL"/>
    <property type="match status" value="1"/>
</dbReference>
<dbReference type="PROSITE" id="PS51620">
    <property type="entry name" value="SAM_TRM61"/>
    <property type="match status" value="1"/>
</dbReference>
<comment type="caution">
    <text evidence="9">The sequence shown here is derived from an EMBL/GenBank/DDBJ whole genome shotgun (WGS) entry which is preliminary data.</text>
</comment>
<feature type="region of interest" description="Disordered" evidence="7">
    <location>
        <begin position="257"/>
        <end position="295"/>
    </location>
</feature>
<name>A0A7C4AHP1_9BACT</name>